<evidence type="ECO:0000313" key="1">
    <source>
        <dbReference type="EMBL" id="KAA1123410.1"/>
    </source>
</evidence>
<accession>A0A5B0RCH8</accession>
<sequence>MSSLLTRDGDGSAGQTSDFTTAPFHRGRIPNKYKFYCTRPRLVFDILSATSKADTYIELLMVSSSFLTALILLPSLVYSGYSGNIDTTTVEQCYFYTGANSRSANLSNSALKPTSHLACSGRSEFKCTGGCAYFVKAQGCQPKDSDGSNASAPTTQTCDVEFSMITPRVKSCVTSAGVTFSCSGDTSGIATCSQCLKAREPNPASPLTLRGTRPRPI</sequence>
<comment type="caution">
    <text evidence="1">The sequence shown here is derived from an EMBL/GenBank/DDBJ whole genome shotgun (WGS) entry which is preliminary data.</text>
</comment>
<gene>
    <name evidence="1" type="ORF">PGTUg99_020946</name>
</gene>
<dbReference type="Proteomes" id="UP000325313">
    <property type="component" value="Unassembled WGS sequence"/>
</dbReference>
<dbReference type="AlphaFoldDB" id="A0A5B0RCH8"/>
<organism evidence="1 2">
    <name type="scientific">Puccinia graminis f. sp. tritici</name>
    <dbReference type="NCBI Taxonomy" id="56615"/>
    <lineage>
        <taxon>Eukaryota</taxon>
        <taxon>Fungi</taxon>
        <taxon>Dikarya</taxon>
        <taxon>Basidiomycota</taxon>
        <taxon>Pucciniomycotina</taxon>
        <taxon>Pucciniomycetes</taxon>
        <taxon>Pucciniales</taxon>
        <taxon>Pucciniaceae</taxon>
        <taxon>Puccinia</taxon>
    </lineage>
</organism>
<evidence type="ECO:0000313" key="2">
    <source>
        <dbReference type="Proteomes" id="UP000325313"/>
    </source>
</evidence>
<reference evidence="1 2" key="1">
    <citation type="submission" date="2019-05" db="EMBL/GenBank/DDBJ databases">
        <title>Emergence of the Ug99 lineage of the wheat stem rust pathogen through somatic hybridization.</title>
        <authorList>
            <person name="Li F."/>
            <person name="Upadhyaya N.M."/>
            <person name="Sperschneider J."/>
            <person name="Matny O."/>
            <person name="Nguyen-Phuc H."/>
            <person name="Mago R."/>
            <person name="Raley C."/>
            <person name="Miller M.E."/>
            <person name="Silverstein K.A.T."/>
            <person name="Henningsen E."/>
            <person name="Hirsch C.D."/>
            <person name="Visser B."/>
            <person name="Pretorius Z.A."/>
            <person name="Steffenson B.J."/>
            <person name="Schwessinger B."/>
            <person name="Dodds P.N."/>
            <person name="Figueroa M."/>
        </authorList>
    </citation>
    <scope>NUCLEOTIDE SEQUENCE [LARGE SCALE GENOMIC DNA]</scope>
    <source>
        <strain evidence="1 2">Ug99</strain>
    </source>
</reference>
<name>A0A5B0RCH8_PUCGR</name>
<dbReference type="EMBL" id="VDEP01000209">
    <property type="protein sequence ID" value="KAA1123410.1"/>
    <property type="molecule type" value="Genomic_DNA"/>
</dbReference>
<proteinExistence type="predicted"/>
<protein>
    <submittedName>
        <fullName evidence="1">Uncharacterized protein</fullName>
    </submittedName>
</protein>